<protein>
    <submittedName>
        <fullName evidence="2">Immunoreactive 46 kDa antigen</fullName>
    </submittedName>
</protein>
<dbReference type="NCBIfam" id="TIGR04183">
    <property type="entry name" value="Por_Secre_tail"/>
    <property type="match status" value="1"/>
</dbReference>
<accession>B2RLP1</accession>
<dbReference type="AlphaFoldDB" id="B2RLP1"/>
<dbReference type="eggNOG" id="COG3209">
    <property type="taxonomic scope" value="Bacteria"/>
</dbReference>
<name>B2RLP1_PORG3</name>
<dbReference type="Pfam" id="PF18962">
    <property type="entry name" value="Por_Secre_tail"/>
    <property type="match status" value="1"/>
</dbReference>
<organism evidence="2 3">
    <name type="scientific">Porphyromonas gingivalis (strain ATCC 33277 / DSM 20709 / CIP 103683 / JCM 12257 / NCTC 11834 / 2561)</name>
    <dbReference type="NCBI Taxonomy" id="431947"/>
    <lineage>
        <taxon>Bacteria</taxon>
        <taxon>Pseudomonadati</taxon>
        <taxon>Bacteroidota</taxon>
        <taxon>Bacteroidia</taxon>
        <taxon>Bacteroidales</taxon>
        <taxon>Porphyromonadaceae</taxon>
        <taxon>Porphyromonas</taxon>
    </lineage>
</organism>
<evidence type="ECO:0000313" key="3">
    <source>
        <dbReference type="Proteomes" id="UP000008842"/>
    </source>
</evidence>
<dbReference type="Proteomes" id="UP000008842">
    <property type="component" value="Chromosome"/>
</dbReference>
<dbReference type="EMBL" id="AP009380">
    <property type="protein sequence ID" value="BAG34286.1"/>
    <property type="molecule type" value="Genomic_DNA"/>
</dbReference>
<sequence length="423" mass="47697">MGRLSIRLKSYNPIIIIEMKKTTIISLIAFGAFFAAVGQTKDNSSYKPFSKEDIAGGVYSLPTQNRAQKDNAEWLLTATVSTNQSADTHFIFDENNRYIARDIKANGVRKSTDSIYYDANGRISHVDLYISFGGGEPALDTRFKYAYDDEGKMTVREVFMLVMDPNTPISRLEYHYDAQGRLTHWISFAFGAESQKNTYHYNEKGLLVSEVLSNAMGTTYSDTGKTEYSYDDADNMVKAEYFVVQQGKAWQVLKREEYTYEDNICIQYLAINGTDTKVYKRDIESDKSISANVIDIPSMPEQTWPNMYGFNAKRLKETYSSYEGDVATPIFDYIYTYKALTSMATPSTEAQVAVYLNPSTDRLVILANGITHLSMYDLQGKLVRDCALSGDKVEMGVGSLTKGTYLLKVNTDQGAFVRKVVIR</sequence>
<dbReference type="HOGENOM" id="CLU_679447_0_0_10"/>
<feature type="domain" description="Secretion system C-terminal sorting" evidence="1">
    <location>
        <begin position="354"/>
        <end position="422"/>
    </location>
</feature>
<dbReference type="Gene3D" id="2.180.10.10">
    <property type="entry name" value="RHS repeat-associated core"/>
    <property type="match status" value="1"/>
</dbReference>
<reference evidence="2 3" key="1">
    <citation type="journal article" date="2008" name="DNA Res.">
        <title>Determination of the genome sequence of Porphyromonas gingivalis strain ATCC 33277 and genomic comparison with strain W83 revealed extensive genome rearrangements in P. gingivalis.</title>
        <authorList>
            <person name="Naito M."/>
            <person name="Hirakawa H."/>
            <person name="Yamashita A."/>
            <person name="Ohara N."/>
            <person name="Shoji M."/>
            <person name="Yukitake H."/>
            <person name="Nakayama K."/>
            <person name="Toh H."/>
            <person name="Yoshimura F."/>
            <person name="Kuhara S."/>
            <person name="Hattori M."/>
            <person name="Hayashi T."/>
            <person name="Nakayama K."/>
        </authorList>
    </citation>
    <scope>NUCLEOTIDE SEQUENCE [LARGE SCALE GENOMIC DNA]</scope>
    <source>
        <strain evidence="3">ATCC 33277 / DSM 20709 / CIP 103683 / JCM 12257 / NCTC 11834 / 2561</strain>
    </source>
</reference>
<dbReference type="InterPro" id="IPR026444">
    <property type="entry name" value="Secre_tail"/>
</dbReference>
<proteinExistence type="predicted"/>
<dbReference type="KEGG" id="pgn:PGN_1767"/>
<evidence type="ECO:0000259" key="1">
    <source>
        <dbReference type="Pfam" id="PF18962"/>
    </source>
</evidence>
<evidence type="ECO:0000313" key="2">
    <source>
        <dbReference type="EMBL" id="BAG34286.1"/>
    </source>
</evidence>
<gene>
    <name evidence="2" type="ordered locus">PGN_1767</name>
</gene>